<dbReference type="Pfam" id="PF13177">
    <property type="entry name" value="DNA_pol3_delta2"/>
    <property type="match status" value="1"/>
</dbReference>
<dbReference type="PANTHER" id="PTHR11669:SF8">
    <property type="entry name" value="DNA POLYMERASE III SUBUNIT DELTA"/>
    <property type="match status" value="1"/>
</dbReference>
<keyword evidence="3" id="KW-1185">Reference proteome</keyword>
<keyword evidence="2" id="KW-0548">Nucleotidyltransferase</keyword>
<dbReference type="PANTHER" id="PTHR11669">
    <property type="entry name" value="REPLICATION FACTOR C / DNA POLYMERASE III GAMMA-TAU SUBUNIT"/>
    <property type="match status" value="1"/>
</dbReference>
<dbReference type="InterPro" id="IPR050238">
    <property type="entry name" value="DNA_Rep/Repair_Clamp_Loader"/>
</dbReference>
<dbReference type="InterPro" id="IPR027417">
    <property type="entry name" value="P-loop_NTPase"/>
</dbReference>
<dbReference type="Proteomes" id="UP000577362">
    <property type="component" value="Unassembled WGS sequence"/>
</dbReference>
<evidence type="ECO:0000256" key="1">
    <source>
        <dbReference type="SAM" id="MobiDB-lite"/>
    </source>
</evidence>
<dbReference type="EC" id="2.7.7.7" evidence="2"/>
<dbReference type="GO" id="GO:0009360">
    <property type="term" value="C:DNA polymerase III complex"/>
    <property type="evidence" value="ECO:0007669"/>
    <property type="project" value="TreeGrafter"/>
</dbReference>
<dbReference type="AlphaFoldDB" id="A0A840C1F2"/>
<reference evidence="2 3" key="1">
    <citation type="submission" date="2020-08" db="EMBL/GenBank/DDBJ databases">
        <title>Genomic Encyclopedia of Type Strains, Phase IV (KMG-IV): sequencing the most valuable type-strain genomes for metagenomic binning, comparative biology and taxonomic classification.</title>
        <authorList>
            <person name="Goeker M."/>
        </authorList>
    </citation>
    <scope>NUCLEOTIDE SEQUENCE [LARGE SCALE GENOMIC DNA]</scope>
    <source>
        <strain evidence="2 3">DSM 103737</strain>
    </source>
</reference>
<dbReference type="SUPFAM" id="SSF52540">
    <property type="entry name" value="P-loop containing nucleoside triphosphate hydrolases"/>
    <property type="match status" value="1"/>
</dbReference>
<dbReference type="NCBIfam" id="NF005677">
    <property type="entry name" value="PRK07471.1"/>
    <property type="match status" value="1"/>
</dbReference>
<dbReference type="Gene3D" id="3.40.50.300">
    <property type="entry name" value="P-loop containing nucleotide triphosphate hydrolases"/>
    <property type="match status" value="1"/>
</dbReference>
<dbReference type="GO" id="GO:0006261">
    <property type="term" value="P:DNA-templated DNA replication"/>
    <property type="evidence" value="ECO:0007669"/>
    <property type="project" value="TreeGrafter"/>
</dbReference>
<dbReference type="EMBL" id="JACIEN010000001">
    <property type="protein sequence ID" value="MBB4016297.1"/>
    <property type="molecule type" value="Genomic_DNA"/>
</dbReference>
<protein>
    <submittedName>
        <fullName evidence="2">DNA polymerase-3 subunit delta</fullName>
        <ecNumber evidence="2">2.7.7.7</ecNumber>
    </submittedName>
</protein>
<comment type="caution">
    <text evidence="2">The sequence shown here is derived from an EMBL/GenBank/DDBJ whole genome shotgun (WGS) entry which is preliminary data.</text>
</comment>
<sequence length="361" mass="38560">MAREPVSAHGDGVEPDRYGLTPHPRERFDLVGHGEAERAFLDAWRTGRLHHAWLIGGPRGIGKATFAYRVARFLLANPDPAAAPAVRDLAVAPDHPVARKVAALSHPDLVVLRRTPGTDKKGPSSVIAIDSVRRALAVFGSTAGAGGYRICIVDSADDLNVASANALLKVVEEPPPRSIFLIVSHSPGRVMATIRSRCRKLTLGELAPDEIETVVEGLGAPWDAIEPGLRARAAALAQGSVQGALELLDEERIALVERVRAMLARLPALDMREVLGLAELCAGRDGEEAFAALMATIDMFVTQTIHARAAEGAARLAPLVEVWEKSRGAAREAQVLNLDRRPLVLSIFNDLAGALRHGEAA</sequence>
<feature type="compositionally biased region" description="Basic and acidic residues" evidence="1">
    <location>
        <begin position="11"/>
        <end position="23"/>
    </location>
</feature>
<dbReference type="RefSeq" id="WP_183316043.1">
    <property type="nucleotide sequence ID" value="NZ_JACIEN010000001.1"/>
</dbReference>
<feature type="region of interest" description="Disordered" evidence="1">
    <location>
        <begin position="1"/>
        <end position="23"/>
    </location>
</feature>
<organism evidence="2 3">
    <name type="scientific">Chelatococcus caeni</name>
    <dbReference type="NCBI Taxonomy" id="1348468"/>
    <lineage>
        <taxon>Bacteria</taxon>
        <taxon>Pseudomonadati</taxon>
        <taxon>Pseudomonadota</taxon>
        <taxon>Alphaproteobacteria</taxon>
        <taxon>Hyphomicrobiales</taxon>
        <taxon>Chelatococcaceae</taxon>
        <taxon>Chelatococcus</taxon>
    </lineage>
</organism>
<evidence type="ECO:0000313" key="3">
    <source>
        <dbReference type="Proteomes" id="UP000577362"/>
    </source>
</evidence>
<proteinExistence type="predicted"/>
<keyword evidence="2" id="KW-0808">Transferase</keyword>
<evidence type="ECO:0000313" key="2">
    <source>
        <dbReference type="EMBL" id="MBB4016297.1"/>
    </source>
</evidence>
<dbReference type="GO" id="GO:0003887">
    <property type="term" value="F:DNA-directed DNA polymerase activity"/>
    <property type="evidence" value="ECO:0007669"/>
    <property type="project" value="UniProtKB-EC"/>
</dbReference>
<gene>
    <name evidence="2" type="ORF">GGR16_001303</name>
</gene>
<name>A0A840C1F2_9HYPH</name>
<accession>A0A840C1F2</accession>